<keyword evidence="2" id="KW-0812">Transmembrane</keyword>
<dbReference type="PROSITE" id="PS50231">
    <property type="entry name" value="RICIN_B_LECTIN"/>
    <property type="match status" value="1"/>
</dbReference>
<evidence type="ECO:0000313" key="4">
    <source>
        <dbReference type="EMBL" id="KNC78146.1"/>
    </source>
</evidence>
<gene>
    <name evidence="4" type="ORF">SARC_09408</name>
</gene>
<evidence type="ECO:0000313" key="5">
    <source>
        <dbReference type="Proteomes" id="UP000054560"/>
    </source>
</evidence>
<keyword evidence="3" id="KW-0732">Signal</keyword>
<keyword evidence="2" id="KW-1133">Transmembrane helix</keyword>
<dbReference type="PROSITE" id="PS50092">
    <property type="entry name" value="TSP1"/>
    <property type="match status" value="2"/>
</dbReference>
<dbReference type="SMART" id="SM00209">
    <property type="entry name" value="TSP1"/>
    <property type="match status" value="4"/>
</dbReference>
<proteinExistence type="predicted"/>
<dbReference type="EMBL" id="KQ242549">
    <property type="protein sequence ID" value="KNC78146.1"/>
    <property type="molecule type" value="Genomic_DNA"/>
</dbReference>
<protein>
    <submittedName>
        <fullName evidence="4">Uncharacterized protein</fullName>
    </submittedName>
</protein>
<feature type="transmembrane region" description="Helical" evidence="2">
    <location>
        <begin position="643"/>
        <end position="673"/>
    </location>
</feature>
<feature type="signal peptide" evidence="3">
    <location>
        <begin position="1"/>
        <end position="22"/>
    </location>
</feature>
<dbReference type="Proteomes" id="UP000054560">
    <property type="component" value="Unassembled WGS sequence"/>
</dbReference>
<keyword evidence="2" id="KW-0472">Membrane</keyword>
<dbReference type="Pfam" id="PF00090">
    <property type="entry name" value="TSP_1"/>
    <property type="match status" value="3"/>
</dbReference>
<dbReference type="SUPFAM" id="SSF50370">
    <property type="entry name" value="Ricin B-like lectins"/>
    <property type="match status" value="1"/>
</dbReference>
<dbReference type="RefSeq" id="XP_014152048.1">
    <property type="nucleotide sequence ID" value="XM_014296573.1"/>
</dbReference>
<feature type="region of interest" description="Disordered" evidence="1">
    <location>
        <begin position="461"/>
        <end position="559"/>
    </location>
</feature>
<evidence type="ECO:0000256" key="1">
    <source>
        <dbReference type="SAM" id="MobiDB-lite"/>
    </source>
</evidence>
<name>A0A0L0FNW4_9EUKA</name>
<dbReference type="Gene3D" id="2.20.100.10">
    <property type="entry name" value="Thrombospondin type-1 (TSP1) repeat"/>
    <property type="match status" value="1"/>
</dbReference>
<dbReference type="GeneID" id="25909912"/>
<feature type="chain" id="PRO_5005538277" evidence="3">
    <location>
        <begin position="23"/>
        <end position="736"/>
    </location>
</feature>
<evidence type="ECO:0000256" key="3">
    <source>
        <dbReference type="SAM" id="SignalP"/>
    </source>
</evidence>
<dbReference type="OrthoDB" id="446173at2759"/>
<feature type="region of interest" description="Disordered" evidence="1">
    <location>
        <begin position="708"/>
        <end position="736"/>
    </location>
</feature>
<keyword evidence="5" id="KW-1185">Reference proteome</keyword>
<dbReference type="AlphaFoldDB" id="A0A0L0FNW4"/>
<dbReference type="SUPFAM" id="SSF82895">
    <property type="entry name" value="TSP-1 type 1 repeat"/>
    <property type="match status" value="2"/>
</dbReference>
<sequence>MVRYLNKACFAVAVVVVASTSAVQITDQDHLIVTRDTKCITALGSNQVRLEPCSGADSQVWRESVGFFQSQYNGECLTANKDTGAVTSQTCGQPEHVAHQGFEDWKQLIVNDGQSCLGSEDGSTLNLYPASEVSWCQFAPGGVGAYNEKIHAMAFKDLSFTKGSWQLEATSACSVTCGDGVEQVHAVCKGGSMKNSYCSDQRPQTTERQCNAGACARSQGVWTDWGVCSASSCEEQGFKGRVCQGGDCLGNDIEPCQMEGCSVPEARTEVLVTQNQPDQMRVQNDGTKWTAWSKCSNDCGEGTRTSYCVSGPCTTFEEHEDCYDSSGSNCEYVHVESVDGRWSPWSECSVTCGTGSRTRECLGRQGHGADCDTFDAGTTITCVTNVACTQAASAGQVVEQGRTEVLSSETVQHPAYDPNPADSLSDQLAVSRQQVTTTDGTAVANAAVNQQVSNQLVTDTMAGGMASSGGGQSVKSQGETESFGQEAVGGEGTTGSTTSGITGSYSGGTTYQVPTTQTYTTTDTSGLTSGFSSGTTTDTSGLTSFTSSTNPFARRSTDKDGYKTVPVEVSENDTPEMLRLKIALAFHEAELADEKAATEVEKKQEAHELAEKKAKQMFIERLSFAVGHYIGMKDHKSSKDTKYYYLAMFIVTGFFLAAILGVATVFLGAWYYIICQRDERMRKVNAAASAYDMHSNVYLNKHSTMNVPEQAGKDNEVTEKLSGASVGSESDPEDLV</sequence>
<dbReference type="InterPro" id="IPR000884">
    <property type="entry name" value="TSP1_rpt"/>
</dbReference>
<organism evidence="4 5">
    <name type="scientific">Sphaeroforma arctica JP610</name>
    <dbReference type="NCBI Taxonomy" id="667725"/>
    <lineage>
        <taxon>Eukaryota</taxon>
        <taxon>Ichthyosporea</taxon>
        <taxon>Ichthyophonida</taxon>
        <taxon>Sphaeroforma</taxon>
    </lineage>
</organism>
<evidence type="ECO:0000256" key="2">
    <source>
        <dbReference type="SAM" id="Phobius"/>
    </source>
</evidence>
<feature type="compositionally biased region" description="Low complexity" evidence="1">
    <location>
        <begin position="494"/>
        <end position="549"/>
    </location>
</feature>
<dbReference type="InterPro" id="IPR036383">
    <property type="entry name" value="TSP1_rpt_sf"/>
</dbReference>
<dbReference type="InterPro" id="IPR035992">
    <property type="entry name" value="Ricin_B-like_lectins"/>
</dbReference>
<reference evidence="4 5" key="1">
    <citation type="submission" date="2011-02" db="EMBL/GenBank/DDBJ databases">
        <title>The Genome Sequence of Sphaeroforma arctica JP610.</title>
        <authorList>
            <consortium name="The Broad Institute Genome Sequencing Platform"/>
            <person name="Russ C."/>
            <person name="Cuomo C."/>
            <person name="Young S.K."/>
            <person name="Zeng Q."/>
            <person name="Gargeya S."/>
            <person name="Alvarado L."/>
            <person name="Berlin A."/>
            <person name="Chapman S.B."/>
            <person name="Chen Z."/>
            <person name="Freedman E."/>
            <person name="Gellesch M."/>
            <person name="Goldberg J."/>
            <person name="Griggs A."/>
            <person name="Gujja S."/>
            <person name="Heilman E."/>
            <person name="Heiman D."/>
            <person name="Howarth C."/>
            <person name="Mehta T."/>
            <person name="Neiman D."/>
            <person name="Pearson M."/>
            <person name="Roberts A."/>
            <person name="Saif S."/>
            <person name="Shea T."/>
            <person name="Shenoy N."/>
            <person name="Sisk P."/>
            <person name="Stolte C."/>
            <person name="Sykes S."/>
            <person name="White J."/>
            <person name="Yandava C."/>
            <person name="Burger G."/>
            <person name="Gray M.W."/>
            <person name="Holland P.W.H."/>
            <person name="King N."/>
            <person name="Lang F.B.F."/>
            <person name="Roger A.J."/>
            <person name="Ruiz-Trillo I."/>
            <person name="Haas B."/>
            <person name="Nusbaum C."/>
            <person name="Birren B."/>
        </authorList>
    </citation>
    <scope>NUCLEOTIDE SEQUENCE [LARGE SCALE GENOMIC DNA]</scope>
    <source>
        <strain evidence="4 5">JP610</strain>
    </source>
</reference>
<accession>A0A0L0FNW4</accession>